<comment type="similarity">
    <text evidence="1">Belongs to the sigma-70 factor family. ECF subfamily.</text>
</comment>
<dbReference type="InterPro" id="IPR013249">
    <property type="entry name" value="RNA_pol_sigma70_r4_t2"/>
</dbReference>
<protein>
    <submittedName>
        <fullName evidence="7">Putative RNA polymerase sigma factor</fullName>
    </submittedName>
</protein>
<dbReference type="GO" id="GO:0003677">
    <property type="term" value="F:DNA binding"/>
    <property type="evidence" value="ECO:0007669"/>
    <property type="project" value="InterPro"/>
</dbReference>
<evidence type="ECO:0000256" key="3">
    <source>
        <dbReference type="ARBA" id="ARBA00023082"/>
    </source>
</evidence>
<dbReference type="GO" id="GO:0016987">
    <property type="term" value="F:sigma factor activity"/>
    <property type="evidence" value="ECO:0007669"/>
    <property type="project" value="UniProtKB-KW"/>
</dbReference>
<evidence type="ECO:0000256" key="1">
    <source>
        <dbReference type="ARBA" id="ARBA00010641"/>
    </source>
</evidence>
<dbReference type="InterPro" id="IPR014284">
    <property type="entry name" value="RNA_pol_sigma-70_dom"/>
</dbReference>
<dbReference type="SUPFAM" id="SSF88659">
    <property type="entry name" value="Sigma3 and sigma4 domains of RNA polymerase sigma factors"/>
    <property type="match status" value="1"/>
</dbReference>
<evidence type="ECO:0000259" key="6">
    <source>
        <dbReference type="Pfam" id="PF08281"/>
    </source>
</evidence>
<dbReference type="PANTHER" id="PTHR43133:SF60">
    <property type="entry name" value="RNA POLYMERASE SIGMA FACTOR SIGV"/>
    <property type="match status" value="1"/>
</dbReference>
<evidence type="ECO:0000259" key="5">
    <source>
        <dbReference type="Pfam" id="PF04542"/>
    </source>
</evidence>
<dbReference type="GO" id="GO:0006352">
    <property type="term" value="P:DNA-templated transcription initiation"/>
    <property type="evidence" value="ECO:0007669"/>
    <property type="project" value="InterPro"/>
</dbReference>
<dbReference type="InterPro" id="IPR013324">
    <property type="entry name" value="RNA_pol_sigma_r3/r4-like"/>
</dbReference>
<dbReference type="InterPro" id="IPR007627">
    <property type="entry name" value="RNA_pol_sigma70_r2"/>
</dbReference>
<dbReference type="Gene3D" id="1.10.1740.10">
    <property type="match status" value="1"/>
</dbReference>
<evidence type="ECO:0000256" key="2">
    <source>
        <dbReference type="ARBA" id="ARBA00023015"/>
    </source>
</evidence>
<organism evidence="7">
    <name type="scientific">termite gut metagenome</name>
    <dbReference type="NCBI Taxonomy" id="433724"/>
    <lineage>
        <taxon>unclassified sequences</taxon>
        <taxon>metagenomes</taxon>
        <taxon>organismal metagenomes</taxon>
    </lineage>
</organism>
<dbReference type="InterPro" id="IPR013325">
    <property type="entry name" value="RNA_pol_sigma_r2"/>
</dbReference>
<dbReference type="EMBL" id="HF548273">
    <property type="protein sequence ID" value="CCO20894.1"/>
    <property type="molecule type" value="Genomic_DNA"/>
</dbReference>
<proteinExistence type="inferred from homology"/>
<dbReference type="Pfam" id="PF08281">
    <property type="entry name" value="Sigma70_r4_2"/>
    <property type="match status" value="1"/>
</dbReference>
<keyword evidence="2" id="KW-0805">Transcription regulation</keyword>
<dbReference type="InterPro" id="IPR039425">
    <property type="entry name" value="RNA_pol_sigma-70-like"/>
</dbReference>
<dbReference type="Gene3D" id="1.10.10.10">
    <property type="entry name" value="Winged helix-like DNA-binding domain superfamily/Winged helix DNA-binding domain"/>
    <property type="match status" value="1"/>
</dbReference>
<reference evidence="7" key="1">
    <citation type="submission" date="2012-10" db="EMBL/GenBank/DDBJ databases">
        <authorList>
            <person name="Sandrine L."/>
        </authorList>
    </citation>
    <scope>NUCLEOTIDE SEQUENCE</scope>
</reference>
<evidence type="ECO:0000256" key="4">
    <source>
        <dbReference type="ARBA" id="ARBA00023163"/>
    </source>
</evidence>
<reference evidence="7" key="2">
    <citation type="journal article" date="2013" name="Biotechnol. Biofuels">
        <title>Mining for hemicellulases in the fungus-growing termite Pseudacanthotermes militaris using functional metagenomics.</title>
        <authorList>
            <person name="Bastien G."/>
            <person name="Arnal G."/>
            <person name="Bozonnet S."/>
            <person name="Laguerre S."/>
            <person name="Ferreira F."/>
            <person name="Faure R."/>
            <person name="Henrissat B."/>
            <person name="Lefevre F."/>
            <person name="Robe P."/>
            <person name="Bouchez O."/>
            <person name="Noirot C."/>
            <person name="Dumon C."/>
            <person name="O'Donohue M."/>
        </authorList>
    </citation>
    <scope>NUCLEOTIDE SEQUENCE</scope>
</reference>
<dbReference type="InterPro" id="IPR036388">
    <property type="entry name" value="WH-like_DNA-bd_sf"/>
</dbReference>
<dbReference type="Pfam" id="PF04542">
    <property type="entry name" value="Sigma70_r2"/>
    <property type="match status" value="1"/>
</dbReference>
<dbReference type="PANTHER" id="PTHR43133">
    <property type="entry name" value="RNA POLYMERASE ECF-TYPE SIGMA FACTO"/>
    <property type="match status" value="1"/>
</dbReference>
<name>S0DDU5_9ZZZZ</name>
<dbReference type="SUPFAM" id="SSF88946">
    <property type="entry name" value="Sigma2 domain of RNA polymerase sigma factors"/>
    <property type="match status" value="1"/>
</dbReference>
<accession>S0DDU5</accession>
<keyword evidence="3" id="KW-0731">Sigma factor</keyword>
<gene>
    <name evidence="7" type="ORF">BN138_82</name>
</gene>
<dbReference type="AlphaFoldDB" id="S0DDU5"/>
<feature type="domain" description="RNA polymerase sigma-70 region 2" evidence="5">
    <location>
        <begin position="11"/>
        <end position="73"/>
    </location>
</feature>
<keyword evidence="4" id="KW-0804">Transcription</keyword>
<dbReference type="NCBIfam" id="TIGR02937">
    <property type="entry name" value="sigma70-ECF"/>
    <property type="match status" value="1"/>
</dbReference>
<evidence type="ECO:0000313" key="7">
    <source>
        <dbReference type="EMBL" id="CCO20894.1"/>
    </source>
</evidence>
<feature type="domain" description="RNA polymerase sigma factor 70 region 4 type 2" evidence="6">
    <location>
        <begin position="117"/>
        <end position="163"/>
    </location>
</feature>
<sequence>MNEAQFGEMMGQYEKLVYTICYQFTKNHHTAQDLSQEAFLSAYTHRDSCPAENPKAWFARIATNKAKDHLKSAYNRRVAAVDDESMPKDKGTLFGKEELPEDITIARDEASRIEGDIRALKEPYHIVAILFFLEDRSVDEISKLVQRPPKTVHTQLYRAKKMLQEKIARKEA</sequence>